<sequence length="71" mass="8283">MFKIKLEIRNFVLGCIKFSQELTFSIPSSYQFTILTSLIDLEPIQEPFNNVKTRVMSYLPSYQIINLFGTD</sequence>
<name>A0A3M7Q9U2_BRAPC</name>
<dbReference type="AlphaFoldDB" id="A0A3M7Q9U2"/>
<comment type="caution">
    <text evidence="1">The sequence shown here is derived from an EMBL/GenBank/DDBJ whole genome shotgun (WGS) entry which is preliminary data.</text>
</comment>
<accession>A0A3M7Q9U2</accession>
<keyword evidence="2" id="KW-1185">Reference proteome</keyword>
<gene>
    <name evidence="1" type="ORF">BpHYR1_025918</name>
</gene>
<dbReference type="EMBL" id="REGN01006900">
    <property type="protein sequence ID" value="RNA07934.1"/>
    <property type="molecule type" value="Genomic_DNA"/>
</dbReference>
<reference evidence="1 2" key="1">
    <citation type="journal article" date="2018" name="Sci. Rep.">
        <title>Genomic signatures of local adaptation to the degree of environmental predictability in rotifers.</title>
        <authorList>
            <person name="Franch-Gras L."/>
            <person name="Hahn C."/>
            <person name="Garcia-Roger E.M."/>
            <person name="Carmona M.J."/>
            <person name="Serra M."/>
            <person name="Gomez A."/>
        </authorList>
    </citation>
    <scope>NUCLEOTIDE SEQUENCE [LARGE SCALE GENOMIC DNA]</scope>
    <source>
        <strain evidence="1">HYR1</strain>
    </source>
</reference>
<evidence type="ECO:0000313" key="2">
    <source>
        <dbReference type="Proteomes" id="UP000276133"/>
    </source>
</evidence>
<dbReference type="Proteomes" id="UP000276133">
    <property type="component" value="Unassembled WGS sequence"/>
</dbReference>
<protein>
    <submittedName>
        <fullName evidence="1">Uncharacterized protein</fullName>
    </submittedName>
</protein>
<organism evidence="1 2">
    <name type="scientific">Brachionus plicatilis</name>
    <name type="common">Marine rotifer</name>
    <name type="synonym">Brachionus muelleri</name>
    <dbReference type="NCBI Taxonomy" id="10195"/>
    <lineage>
        <taxon>Eukaryota</taxon>
        <taxon>Metazoa</taxon>
        <taxon>Spiralia</taxon>
        <taxon>Gnathifera</taxon>
        <taxon>Rotifera</taxon>
        <taxon>Eurotatoria</taxon>
        <taxon>Monogononta</taxon>
        <taxon>Pseudotrocha</taxon>
        <taxon>Ploima</taxon>
        <taxon>Brachionidae</taxon>
        <taxon>Brachionus</taxon>
    </lineage>
</organism>
<evidence type="ECO:0000313" key="1">
    <source>
        <dbReference type="EMBL" id="RNA07934.1"/>
    </source>
</evidence>
<proteinExistence type="predicted"/>